<comment type="caution">
    <text evidence="1">The sequence shown here is derived from an EMBL/GenBank/DDBJ whole genome shotgun (WGS) entry which is preliminary data.</text>
</comment>
<reference evidence="1 2" key="1">
    <citation type="submission" date="2015-01" db="EMBL/GenBank/DDBJ databases">
        <title>Evolution of Trichinella species and genotypes.</title>
        <authorList>
            <person name="Korhonen P.K."/>
            <person name="Edoardo P."/>
            <person name="Giuseppe L.R."/>
            <person name="Gasser R.B."/>
        </authorList>
    </citation>
    <scope>NUCLEOTIDE SEQUENCE [LARGE SCALE GENOMIC DNA]</scope>
    <source>
        <strain evidence="1">ISS141</strain>
    </source>
</reference>
<evidence type="ECO:0000313" key="1">
    <source>
        <dbReference type="EMBL" id="KRY01356.1"/>
    </source>
</evidence>
<dbReference type="EMBL" id="JYDU01000003">
    <property type="protein sequence ID" value="KRY01356.1"/>
    <property type="molecule type" value="Genomic_DNA"/>
</dbReference>
<proteinExistence type="predicted"/>
<gene>
    <name evidence="1" type="ORF">T4E_1192</name>
</gene>
<accession>A0A0V0YMN7</accession>
<organism evidence="1 2">
    <name type="scientific">Trichinella pseudospiralis</name>
    <name type="common">Parasitic roundworm</name>
    <dbReference type="NCBI Taxonomy" id="6337"/>
    <lineage>
        <taxon>Eukaryota</taxon>
        <taxon>Metazoa</taxon>
        <taxon>Ecdysozoa</taxon>
        <taxon>Nematoda</taxon>
        <taxon>Enoplea</taxon>
        <taxon>Dorylaimia</taxon>
        <taxon>Trichinellida</taxon>
        <taxon>Trichinellidae</taxon>
        <taxon>Trichinella</taxon>
    </lineage>
</organism>
<dbReference type="Proteomes" id="UP000054815">
    <property type="component" value="Unassembled WGS sequence"/>
</dbReference>
<name>A0A0V0YMN7_TRIPS</name>
<protein>
    <submittedName>
        <fullName evidence="1">Uncharacterized protein</fullName>
    </submittedName>
</protein>
<dbReference type="AlphaFoldDB" id="A0A0V0YMN7"/>
<evidence type="ECO:0000313" key="2">
    <source>
        <dbReference type="Proteomes" id="UP000054815"/>
    </source>
</evidence>
<sequence length="84" mass="9799">MYFSVQSFASQCFEQIYILAKSVIDILIKDKRKEICDDLQQCVQAIISIGEQREREVTSFIHYSNQLIATVKKFSIEKAECIQF</sequence>